<keyword evidence="1" id="KW-1133">Transmembrane helix</keyword>
<protein>
    <submittedName>
        <fullName evidence="2">Uncharacterized protein</fullName>
    </submittedName>
</protein>
<evidence type="ECO:0000313" key="2">
    <source>
        <dbReference type="Ensembl" id="ENSCCNP00000014377.1"/>
    </source>
</evidence>
<feature type="transmembrane region" description="Helical" evidence="1">
    <location>
        <begin position="35"/>
        <end position="57"/>
    </location>
</feature>
<accession>A0A8C0WWJ4</accession>
<dbReference type="PANTHER" id="PTHR37997:SF1">
    <property type="entry name" value="TRANSMEMBRANE PROTEIN C1ORF162"/>
    <property type="match status" value="1"/>
</dbReference>
<sequence length="149" mass="16155">WGGGGSTVIGTQGLTLANQAPSCSSVPFLCLNNSLILAFFAGVLLTLLLMAFVFLIIKSCRRCKCFLSKGTTFPLWWRTEGHPSPQVLDPHSDSPAKLSSIPKESLTYASMTFRPSEEKSSHLTENCSADSDPVVYAHVKVTKSHLPVQ</sequence>
<dbReference type="AlphaFoldDB" id="A0A8C0WWJ4"/>
<evidence type="ECO:0000256" key="1">
    <source>
        <dbReference type="SAM" id="Phobius"/>
    </source>
</evidence>
<dbReference type="PANTHER" id="PTHR37997">
    <property type="entry name" value="TRANSMEMBRANE PROTEIN C1ORF162"/>
    <property type="match status" value="1"/>
</dbReference>
<name>A0A8C0WWJ4_CASCN</name>
<dbReference type="InterPro" id="IPR037763">
    <property type="entry name" value="C1orf162"/>
</dbReference>
<keyword evidence="1" id="KW-0472">Membrane</keyword>
<organism evidence="2">
    <name type="scientific">Castor canadensis</name>
    <name type="common">American beaver</name>
    <dbReference type="NCBI Taxonomy" id="51338"/>
    <lineage>
        <taxon>Eukaryota</taxon>
        <taxon>Metazoa</taxon>
        <taxon>Chordata</taxon>
        <taxon>Craniata</taxon>
        <taxon>Vertebrata</taxon>
        <taxon>Euteleostomi</taxon>
        <taxon>Mammalia</taxon>
        <taxon>Eutheria</taxon>
        <taxon>Euarchontoglires</taxon>
        <taxon>Glires</taxon>
        <taxon>Rodentia</taxon>
        <taxon>Castorimorpha</taxon>
        <taxon>Castoridae</taxon>
        <taxon>Castor</taxon>
    </lineage>
</organism>
<reference evidence="2" key="1">
    <citation type="submission" date="2023-09" db="UniProtKB">
        <authorList>
            <consortium name="Ensembl"/>
        </authorList>
    </citation>
    <scope>IDENTIFICATION</scope>
</reference>
<proteinExistence type="predicted"/>
<dbReference type="Ensembl" id="ENSCCNT00000018857.1">
    <property type="protein sequence ID" value="ENSCCNP00000014377.1"/>
    <property type="gene ID" value="ENSCCNG00000014870.1"/>
</dbReference>
<keyword evidence="1" id="KW-0812">Transmembrane</keyword>